<evidence type="ECO:0000313" key="1">
    <source>
        <dbReference type="EMBL" id="GAA4836680.1"/>
    </source>
</evidence>
<sequence>MRSWAYAASALPYASYRARPGRRDWVTFAAGYSGPAAFRWGTPMAEPFVLPDFYLPHPARLNSRRACSRPAHRAAAFALPEARGLGTSDARIGAELAARAAAVVAR</sequence>
<accession>A0ABP9DEU1</accession>
<reference evidence="2" key="1">
    <citation type="journal article" date="2019" name="Int. J. Syst. Evol. Microbiol.">
        <title>The Global Catalogue of Microorganisms (GCM) 10K type strain sequencing project: providing services to taxonomists for standard genome sequencing and annotation.</title>
        <authorList>
            <consortium name="The Broad Institute Genomics Platform"/>
            <consortium name="The Broad Institute Genome Sequencing Center for Infectious Disease"/>
            <person name="Wu L."/>
            <person name="Ma J."/>
        </authorList>
    </citation>
    <scope>NUCLEOTIDE SEQUENCE [LARGE SCALE GENOMIC DNA]</scope>
    <source>
        <strain evidence="2">JCM 13006</strain>
    </source>
</reference>
<gene>
    <name evidence="1" type="ORF">GCM10023235_09520</name>
</gene>
<dbReference type="EMBL" id="BAABIS010000001">
    <property type="protein sequence ID" value="GAA4836680.1"/>
    <property type="molecule type" value="Genomic_DNA"/>
</dbReference>
<name>A0ABP9DEU1_9ACTN</name>
<dbReference type="Proteomes" id="UP001501752">
    <property type="component" value="Unassembled WGS sequence"/>
</dbReference>
<organism evidence="1 2">
    <name type="scientific">Kitasatospora terrestris</name>
    <dbReference type="NCBI Taxonomy" id="258051"/>
    <lineage>
        <taxon>Bacteria</taxon>
        <taxon>Bacillati</taxon>
        <taxon>Actinomycetota</taxon>
        <taxon>Actinomycetes</taxon>
        <taxon>Kitasatosporales</taxon>
        <taxon>Streptomycetaceae</taxon>
        <taxon>Kitasatospora</taxon>
    </lineage>
</organism>
<comment type="caution">
    <text evidence="1">The sequence shown here is derived from an EMBL/GenBank/DDBJ whole genome shotgun (WGS) entry which is preliminary data.</text>
</comment>
<protein>
    <submittedName>
        <fullName evidence="1">Uncharacterized protein</fullName>
    </submittedName>
</protein>
<dbReference type="RefSeq" id="WP_345695488.1">
    <property type="nucleotide sequence ID" value="NZ_BAABIS010000001.1"/>
</dbReference>
<proteinExistence type="predicted"/>
<evidence type="ECO:0000313" key="2">
    <source>
        <dbReference type="Proteomes" id="UP001501752"/>
    </source>
</evidence>
<keyword evidence="2" id="KW-1185">Reference proteome</keyword>